<dbReference type="NCBIfam" id="NF009588">
    <property type="entry name" value="PRK13029.1"/>
    <property type="match status" value="1"/>
</dbReference>
<dbReference type="Pfam" id="PF20169">
    <property type="entry name" value="DUF6537"/>
    <property type="match status" value="1"/>
</dbReference>
<keyword evidence="6" id="KW-1185">Reference proteome</keyword>
<dbReference type="EMBL" id="CP002799">
    <property type="protein sequence ID" value="AEG50835.1"/>
    <property type="molecule type" value="Genomic_DNA"/>
</dbReference>
<dbReference type="STRING" id="690566.Sphch_3224"/>
<feature type="domain" description="Pyruvate/ketoisovalerate oxidoreductase catalytic" evidence="3">
    <location>
        <begin position="719"/>
        <end position="906"/>
    </location>
</feature>
<dbReference type="Gene3D" id="3.40.50.970">
    <property type="match status" value="1"/>
</dbReference>
<reference evidence="5 6" key="1">
    <citation type="submission" date="2011-05" db="EMBL/GenBank/DDBJ databases">
        <title>Complete sequence of chromosome 2 of Sphingobium chlorophenolicum L-1.</title>
        <authorList>
            <consortium name="US DOE Joint Genome Institute"/>
            <person name="Lucas S."/>
            <person name="Han J."/>
            <person name="Lapidus A."/>
            <person name="Cheng J.-F."/>
            <person name="Goodwin L."/>
            <person name="Pitluck S."/>
            <person name="Peters L."/>
            <person name="Daligault H."/>
            <person name="Han C."/>
            <person name="Tapia R."/>
            <person name="Land M."/>
            <person name="Hauser L."/>
            <person name="Kyrpides N."/>
            <person name="Ivanova N."/>
            <person name="Pagani I."/>
            <person name="Turner P."/>
            <person name="Copley S."/>
            <person name="Woyke T."/>
        </authorList>
    </citation>
    <scope>NUCLEOTIDE SEQUENCE [LARGE SCALE GENOMIC DNA]</scope>
    <source>
        <strain evidence="5 6">L-1</strain>
    </source>
</reference>
<protein>
    <submittedName>
        <fullName evidence="5">Indolepyruvate ferredoxin oxidoreductase</fullName>
        <ecNumber evidence="5">1.2.7.8</ecNumber>
    </submittedName>
</protein>
<dbReference type="InterPro" id="IPR051457">
    <property type="entry name" value="2-oxoacid:Fd_oxidoreductase"/>
</dbReference>
<dbReference type="SUPFAM" id="SSF53323">
    <property type="entry name" value="Pyruvate-ferredoxin oxidoreductase, PFOR, domain III"/>
    <property type="match status" value="1"/>
</dbReference>
<dbReference type="KEGG" id="sch:Sphch_3224"/>
<dbReference type="InterPro" id="IPR002869">
    <property type="entry name" value="Pyrv_flavodox_OxRed_cen"/>
</dbReference>
<dbReference type="SUPFAM" id="SSF52518">
    <property type="entry name" value="Thiamin diphosphate-binding fold (THDP-binding)"/>
    <property type="match status" value="2"/>
</dbReference>
<keyword evidence="5" id="KW-0670">Pyruvate</keyword>
<name>F6F323_SPHCR</name>
<dbReference type="EC" id="1.2.7.8" evidence="5"/>
<dbReference type="InterPro" id="IPR002880">
    <property type="entry name" value="Pyrv_Fd/Flavodoxin_OxRdtase_N"/>
</dbReference>
<keyword evidence="1 5" id="KW-0560">Oxidoreductase</keyword>
<dbReference type="PANTHER" id="PTHR48084">
    <property type="entry name" value="2-OXOGLUTARATE OXIDOREDUCTASE SUBUNIT KORB-RELATED"/>
    <property type="match status" value="1"/>
</dbReference>
<dbReference type="HOGENOM" id="CLU_009166_1_0_5"/>
<dbReference type="NCBIfam" id="NF009589">
    <property type="entry name" value="PRK13030.1"/>
    <property type="match status" value="1"/>
</dbReference>
<accession>F6F323</accession>
<dbReference type="GO" id="GO:0043805">
    <property type="term" value="F:indolepyruvate ferredoxin oxidoreductase activity"/>
    <property type="evidence" value="ECO:0007669"/>
    <property type="project" value="UniProtKB-EC"/>
</dbReference>
<organism evidence="5 6">
    <name type="scientific">Sphingobium chlorophenolicum L-1</name>
    <dbReference type="NCBI Taxonomy" id="690566"/>
    <lineage>
        <taxon>Bacteria</taxon>
        <taxon>Pseudomonadati</taxon>
        <taxon>Pseudomonadota</taxon>
        <taxon>Alphaproteobacteria</taxon>
        <taxon>Sphingomonadales</taxon>
        <taxon>Sphingomonadaceae</taxon>
        <taxon>Sphingobium</taxon>
    </lineage>
</organism>
<dbReference type="PANTHER" id="PTHR48084:SF3">
    <property type="entry name" value="SUBUNIT OF PYRUVATE:FLAVODOXIN OXIDOREDUCTASE"/>
    <property type="match status" value="1"/>
</dbReference>
<dbReference type="CDD" id="cd07034">
    <property type="entry name" value="TPP_PYR_PFOR_IOR-alpha_like"/>
    <property type="match status" value="1"/>
</dbReference>
<dbReference type="Proteomes" id="UP000007150">
    <property type="component" value="Chromosome 2"/>
</dbReference>
<dbReference type="AlphaFoldDB" id="F6F323"/>
<evidence type="ECO:0000259" key="4">
    <source>
        <dbReference type="Pfam" id="PF20169"/>
    </source>
</evidence>
<gene>
    <name evidence="5" type="ORF">Sphch_3224</name>
</gene>
<dbReference type="InterPro" id="IPR019752">
    <property type="entry name" value="Pyrv/ketoisovalerate_OxRed_cat"/>
</dbReference>
<evidence type="ECO:0000259" key="3">
    <source>
        <dbReference type="Pfam" id="PF01558"/>
    </source>
</evidence>
<evidence type="ECO:0000313" key="6">
    <source>
        <dbReference type="Proteomes" id="UP000007150"/>
    </source>
</evidence>
<evidence type="ECO:0000256" key="2">
    <source>
        <dbReference type="SAM" id="MobiDB-lite"/>
    </source>
</evidence>
<evidence type="ECO:0000313" key="5">
    <source>
        <dbReference type="EMBL" id="AEG50835.1"/>
    </source>
</evidence>
<evidence type="ECO:0000256" key="1">
    <source>
        <dbReference type="ARBA" id="ARBA00023002"/>
    </source>
</evidence>
<dbReference type="InterPro" id="IPR029061">
    <property type="entry name" value="THDP-binding"/>
</dbReference>
<feature type="region of interest" description="Disordered" evidence="2">
    <location>
        <begin position="1124"/>
        <end position="1143"/>
    </location>
</feature>
<sequence>MSAVVQVDRGDATKMISGTEALVYGMLAQADADRAQGLHTAGFVSGYRGSPFGNVDLELWRMQEALDARGILFQPGLNEDMAATACWGTQQVPLLPNPRYDGVFALWYGKGPGVDRTGDVFKHGNLAGTSPMGGVVAMAGDDHGCKSSSTAHQSEHAFVAASMPVMNPSSITEYRDLLPAAVAMSRFASVWVGFKCVTEIVEASSAVDLGWTASPFELPDVDKPQGGFHISRSFTPLAVEESLHRYRLPAVRRFVAANGFDRVTLDAPDRSLGIIAPGKAHVDVHEALRLLRLEPQKAAALGLRILKPLVTWPLEPGTARGFCEDHREILVVEEKRSLVEGQIAQILLGIGDGRRPALSGKSTPQGAPLLPEYGEISAQSVAIAIGGRLEALGLADESLREAMKALQESGSGSRAVAPTVRAPMFCSGCPHNRSTQLPEGSEAFGGIGCHGMAMWIPELRTSPSTHMGGEGGTWLGIAPFGGPSHMFQNMGDGTYAHSGLLAIRAAIAAKSNITYKILCNAAVAMTGGQPVEGSPDAAAIARQTLAEGAIKVVVVSEDISRFTDLPPEIEVHPRDALMRVQRELRDIVGVTILIYDQGCAAERRRLRKRGEYPDLPIRTLINSDVCEGCGDCNRKSSCVSVLPIETELGTKRVIDQESCNKDYTCVEGFCPSFLTVVGGKPRQAVSSGELLRQVSDLLVEPDQTVRAHDTFNIILAGIGGTGVVSLGGVLSRAAAMEGQAVLTFDVTGVSQKNGAVFTHIRLLSEGSPDDFRPRIPREQLDLLVGCDIVAASSNEVVQLLAHGRTRAVVNTDLVPTADFQRDTGFDRSIDRFQSVFTQVLDADAIDSVSPGSAVTDLIGAGPLLNIFLLGAACQRGLLPLRLETLEKAVGEGRGGKRNLLAFRLGRLSIHDRAALDELVGAEERVTPLAQLPFEALIARAKALLTSFQSTAYADRYEAFVRAVKANDPHGAFAHAVALNLFKLMRYKDEYEVARLYAAPEFQRRIAKAFEGDAKLRFNLAPPLLSFRKNDAGEPRKIQLGGWMMPVFRVMQHFKMLRGTPLDPFGYTSDRRTERRLIREYQASIDELASQLSSVDYQVAVEIASLPDSIRGYGPVKDHSIEAANGKRDELSQRLHKAPQAVDA</sequence>
<dbReference type="Pfam" id="PF01558">
    <property type="entry name" value="POR"/>
    <property type="match status" value="1"/>
</dbReference>
<proteinExistence type="predicted"/>
<feature type="domain" description="DUF6537" evidence="4">
    <location>
        <begin position="934"/>
        <end position="1128"/>
    </location>
</feature>
<dbReference type="InterPro" id="IPR046667">
    <property type="entry name" value="DUF6537"/>
</dbReference>
<dbReference type="Gene3D" id="3.40.920.10">
    <property type="entry name" value="Pyruvate-ferredoxin oxidoreductase, PFOR, domain III"/>
    <property type="match status" value="1"/>
</dbReference>